<gene>
    <name evidence="7" type="ORF">A2527_02995</name>
</gene>
<dbReference type="SMART" id="SM00388">
    <property type="entry name" value="HisKA"/>
    <property type="match status" value="1"/>
</dbReference>
<dbReference type="PANTHER" id="PTHR43547">
    <property type="entry name" value="TWO-COMPONENT HISTIDINE KINASE"/>
    <property type="match status" value="1"/>
</dbReference>
<dbReference type="PROSITE" id="PS50109">
    <property type="entry name" value="HIS_KIN"/>
    <property type="match status" value="1"/>
</dbReference>
<dbReference type="SUPFAM" id="SSF52172">
    <property type="entry name" value="CheY-like"/>
    <property type="match status" value="1"/>
</dbReference>
<dbReference type="GO" id="GO:0000155">
    <property type="term" value="F:phosphorelay sensor kinase activity"/>
    <property type="evidence" value="ECO:0007669"/>
    <property type="project" value="InterPro"/>
</dbReference>
<dbReference type="CDD" id="cd00082">
    <property type="entry name" value="HisKA"/>
    <property type="match status" value="1"/>
</dbReference>
<dbReference type="SMART" id="SM00387">
    <property type="entry name" value="HATPase_c"/>
    <property type="match status" value="1"/>
</dbReference>
<dbReference type="EC" id="2.7.13.3" evidence="2"/>
<comment type="catalytic activity">
    <reaction evidence="1">
        <text>ATP + protein L-histidine = ADP + protein N-phospho-L-histidine.</text>
        <dbReference type="EC" id="2.7.13.3"/>
    </reaction>
</comment>
<dbReference type="Gene3D" id="3.40.50.2300">
    <property type="match status" value="1"/>
</dbReference>
<dbReference type="SUPFAM" id="SSF55874">
    <property type="entry name" value="ATPase domain of HSP90 chaperone/DNA topoisomerase II/histidine kinase"/>
    <property type="match status" value="1"/>
</dbReference>
<dbReference type="EMBL" id="MFNE01000006">
    <property type="protein sequence ID" value="OGG97041.1"/>
    <property type="molecule type" value="Genomic_DNA"/>
</dbReference>
<dbReference type="Gene3D" id="3.30.565.10">
    <property type="entry name" value="Histidine kinase-like ATPase, C-terminal domain"/>
    <property type="match status" value="1"/>
</dbReference>
<dbReference type="Pfam" id="PF02518">
    <property type="entry name" value="HATPase_c"/>
    <property type="match status" value="1"/>
</dbReference>
<name>A0A1F6GG07_9PROT</name>
<comment type="caution">
    <text evidence="7">The sequence shown here is derived from an EMBL/GenBank/DDBJ whole genome shotgun (WGS) entry which is preliminary data.</text>
</comment>
<reference evidence="7 8" key="1">
    <citation type="journal article" date="2016" name="Nat. Commun.">
        <title>Thousands of microbial genomes shed light on interconnected biogeochemical processes in an aquifer system.</title>
        <authorList>
            <person name="Anantharaman K."/>
            <person name="Brown C.T."/>
            <person name="Hug L.A."/>
            <person name="Sharon I."/>
            <person name="Castelle C.J."/>
            <person name="Probst A.J."/>
            <person name="Thomas B.C."/>
            <person name="Singh A."/>
            <person name="Wilkins M.J."/>
            <person name="Karaoz U."/>
            <person name="Brodie E.L."/>
            <person name="Williams K.H."/>
            <person name="Hubbard S.S."/>
            <person name="Banfield J.F."/>
        </authorList>
    </citation>
    <scope>NUCLEOTIDE SEQUENCE [LARGE SCALE GENOMIC DNA]</scope>
</reference>
<dbReference type="Proteomes" id="UP000178449">
    <property type="component" value="Unassembled WGS sequence"/>
</dbReference>
<evidence type="ECO:0000256" key="1">
    <source>
        <dbReference type="ARBA" id="ARBA00000085"/>
    </source>
</evidence>
<evidence type="ECO:0000256" key="3">
    <source>
        <dbReference type="ARBA" id="ARBA00022553"/>
    </source>
</evidence>
<dbReference type="AlphaFoldDB" id="A0A1F6GG07"/>
<dbReference type="PROSITE" id="PS50110">
    <property type="entry name" value="RESPONSE_REGULATORY"/>
    <property type="match status" value="1"/>
</dbReference>
<dbReference type="Gene3D" id="1.10.287.130">
    <property type="match status" value="1"/>
</dbReference>
<evidence type="ECO:0000256" key="2">
    <source>
        <dbReference type="ARBA" id="ARBA00012438"/>
    </source>
</evidence>
<dbReference type="STRING" id="1817772.A2527_02995"/>
<sequence>MSLTSDRQRILVVDDDGAIRRMILRTLRNLNVELFEAQNGEEALDKMAKVSPHLILLDIKMPGMDGYQICRQIRANPANQLAKVILLSSLNRLPERLAGYQAGADLYLVKPFEEEELKALIRAFLKLRHAEEVEQLRTNLLQLVAHESRTPLNSILGYADLLVGGNFETSQLSQIAGEISRQGKRMLQQIEKADLYCRVTSDNYPLRPYQDNLAQVVGRLTKDPQFLGLPLILEIAPELELEFDWALMVQVLGFLLENAFSHNPEGQSVTLEARRQEGRLLIQVSDQGPGVLEENRQAIFKPFYTKSLMHHHAGQGLSLALSKRIVELHGGTLEVTGCPPQGAQFIISLPIIPTPFIDLESLGSSKLFGPSNT</sequence>
<protein>
    <recommendedName>
        <fullName evidence="2">histidine kinase</fullName>
        <ecNumber evidence="2">2.7.13.3</ecNumber>
    </recommendedName>
</protein>
<dbReference type="PRINTS" id="PR00344">
    <property type="entry name" value="BCTRLSENSOR"/>
</dbReference>
<dbReference type="InterPro" id="IPR036097">
    <property type="entry name" value="HisK_dim/P_sf"/>
</dbReference>
<dbReference type="InterPro" id="IPR036890">
    <property type="entry name" value="HATPase_C_sf"/>
</dbReference>
<organism evidence="7 8">
    <name type="scientific">Candidatus Lambdaproteobacteria bacterium RIFOXYD2_FULL_50_16</name>
    <dbReference type="NCBI Taxonomy" id="1817772"/>
    <lineage>
        <taxon>Bacteria</taxon>
        <taxon>Pseudomonadati</taxon>
        <taxon>Pseudomonadota</taxon>
        <taxon>Candidatus Lambdaproteobacteria</taxon>
    </lineage>
</organism>
<dbReference type="InterPro" id="IPR001789">
    <property type="entry name" value="Sig_transdc_resp-reg_receiver"/>
</dbReference>
<dbReference type="InterPro" id="IPR003661">
    <property type="entry name" value="HisK_dim/P_dom"/>
</dbReference>
<dbReference type="SUPFAM" id="SSF47384">
    <property type="entry name" value="Homodimeric domain of signal transducing histidine kinase"/>
    <property type="match status" value="1"/>
</dbReference>
<dbReference type="Pfam" id="PF00072">
    <property type="entry name" value="Response_reg"/>
    <property type="match status" value="1"/>
</dbReference>
<dbReference type="PANTHER" id="PTHR43547:SF2">
    <property type="entry name" value="HYBRID SIGNAL TRANSDUCTION HISTIDINE KINASE C"/>
    <property type="match status" value="1"/>
</dbReference>
<accession>A0A1F6GG07</accession>
<proteinExistence type="predicted"/>
<feature type="modified residue" description="4-aspartylphosphate" evidence="4">
    <location>
        <position position="58"/>
    </location>
</feature>
<evidence type="ECO:0000313" key="7">
    <source>
        <dbReference type="EMBL" id="OGG97041.1"/>
    </source>
</evidence>
<dbReference type="Pfam" id="PF00512">
    <property type="entry name" value="HisKA"/>
    <property type="match status" value="1"/>
</dbReference>
<dbReference type="CDD" id="cd00075">
    <property type="entry name" value="HATPase"/>
    <property type="match status" value="1"/>
</dbReference>
<evidence type="ECO:0000259" key="6">
    <source>
        <dbReference type="PROSITE" id="PS50110"/>
    </source>
</evidence>
<dbReference type="InterPro" id="IPR003594">
    <property type="entry name" value="HATPase_dom"/>
</dbReference>
<dbReference type="InterPro" id="IPR011006">
    <property type="entry name" value="CheY-like_superfamily"/>
</dbReference>
<feature type="domain" description="Response regulatory" evidence="6">
    <location>
        <begin position="9"/>
        <end position="125"/>
    </location>
</feature>
<evidence type="ECO:0000313" key="8">
    <source>
        <dbReference type="Proteomes" id="UP000178449"/>
    </source>
</evidence>
<dbReference type="InterPro" id="IPR004358">
    <property type="entry name" value="Sig_transdc_His_kin-like_C"/>
</dbReference>
<keyword evidence="3 4" id="KW-0597">Phosphoprotein</keyword>
<dbReference type="SMART" id="SM00448">
    <property type="entry name" value="REC"/>
    <property type="match status" value="1"/>
</dbReference>
<feature type="domain" description="Histidine kinase" evidence="5">
    <location>
        <begin position="143"/>
        <end position="353"/>
    </location>
</feature>
<dbReference type="InterPro" id="IPR005467">
    <property type="entry name" value="His_kinase_dom"/>
</dbReference>
<evidence type="ECO:0000256" key="4">
    <source>
        <dbReference type="PROSITE-ProRule" id="PRU00169"/>
    </source>
</evidence>
<evidence type="ECO:0000259" key="5">
    <source>
        <dbReference type="PROSITE" id="PS50109"/>
    </source>
</evidence>